<dbReference type="EMBL" id="FSRM01000001">
    <property type="protein sequence ID" value="SIN80365.1"/>
    <property type="molecule type" value="Genomic_DNA"/>
</dbReference>
<evidence type="ECO:0000256" key="1">
    <source>
        <dbReference type="SAM" id="MobiDB-lite"/>
    </source>
</evidence>
<sequence length="804" mass="91005">MRSHIMPPAAKESSPVPPPRIITDEAFAARIIESYHRRAWPSGLVPMKLFARRRDNGGFFYRAVTWDAHNRHLYVLRLVAGSGSSTLYGGGHWERWNLDDADDPLSDVYSISDIFTPDEIQRESIPVSEASLVGLERRKSIVKAYSDVTVDYNGAPKDMFNPFILSDPTARAEALRHVWQNMGQQPGYQTTILEYFHRHCAYGGVPRALIKRTSLRGGGGKQRTAVNTRRPGPRTRLEKIADDKTEYLGHPRMMRKTHVRPADFAKFVVAIEKYYIGERMTLINTYSAMVSDQYGKYPERLIPRWKQFLYHVNTYILAATDAKRRQLGRRLSRKYLSSKSGQATHLTLDMSLEIVDVDGFVAKVPVAALVAGKIEPIFVTIIFAVSRRTGAVVGYEIAMGGEDNESFRRCIASIYIDKAKRARELGLRDVNDLVHGSIDGVFVDNGAGASDPVIATACKEMHLIMYLAPPAAGEKKGTGESLNGIMLRLMSEAPGAYTRQQALLSKDLRDRARKEKPITVEQLEELVLVAIQHVNRFSKKRHLRSETMRMNGCHHINPTTLWGYHQAARIGDQKVELTEQEAWEKFIPWCPGTVRGGKVGYLSKRWRSDELDDHYDDFMASRASKSEQMKIEYKRVGVHATTLQWRDNRGNRGELGLVREDEFMVEKVTWKALELRNWDDAALAVEDEVEQGRHRHKANTLTNKAQKKVDDHQRRSNKALDTVLEAETIRGARKNAKVRQDRKRFARAEGSTANVDEAQEQFEAVKSEVFLTEDGTVVVDADFDDEYDAILAAHLRAASQRLGA</sequence>
<dbReference type="AlphaFoldDB" id="A0A1N6EBE2"/>
<accession>A0A1N6EBE2</accession>
<evidence type="ECO:0000313" key="2">
    <source>
        <dbReference type="EMBL" id="SIN80365.1"/>
    </source>
</evidence>
<evidence type="ECO:0008006" key="4">
    <source>
        <dbReference type="Google" id="ProtNLM"/>
    </source>
</evidence>
<dbReference type="RefSeq" id="WP_074262754.1">
    <property type="nucleotide sequence ID" value="NZ_FSRM01000001.1"/>
</dbReference>
<dbReference type="OrthoDB" id="8985090at2"/>
<gene>
    <name evidence="2" type="ORF">SAMN05444168_0411</name>
</gene>
<name>A0A1N6EBE2_9BURK</name>
<proteinExistence type="predicted"/>
<reference evidence="2 3" key="1">
    <citation type="submission" date="2016-11" db="EMBL/GenBank/DDBJ databases">
        <authorList>
            <person name="Jaros S."/>
            <person name="Januszkiewicz K."/>
            <person name="Wedrychowicz H."/>
        </authorList>
    </citation>
    <scope>NUCLEOTIDE SEQUENCE [LARGE SCALE GENOMIC DNA]</scope>
    <source>
        <strain evidence="2 3">GAS86</strain>
    </source>
</reference>
<organism evidence="2 3">
    <name type="scientific">Paraburkholderia phenazinium</name>
    <dbReference type="NCBI Taxonomy" id="60549"/>
    <lineage>
        <taxon>Bacteria</taxon>
        <taxon>Pseudomonadati</taxon>
        <taxon>Pseudomonadota</taxon>
        <taxon>Betaproteobacteria</taxon>
        <taxon>Burkholderiales</taxon>
        <taxon>Burkholderiaceae</taxon>
        <taxon>Paraburkholderia</taxon>
    </lineage>
</organism>
<dbReference type="Proteomes" id="UP000184693">
    <property type="component" value="Unassembled WGS sequence"/>
</dbReference>
<evidence type="ECO:0000313" key="3">
    <source>
        <dbReference type="Proteomes" id="UP000184693"/>
    </source>
</evidence>
<protein>
    <recommendedName>
        <fullName evidence="4">Integrase catalytic domain-containing protein</fullName>
    </recommendedName>
</protein>
<feature type="region of interest" description="Disordered" evidence="1">
    <location>
        <begin position="689"/>
        <end position="715"/>
    </location>
</feature>